<organism evidence="1 2">
    <name type="scientific">Halorubrum ezzemoulense</name>
    <name type="common">Halorubrum chaoviator</name>
    <dbReference type="NCBI Taxonomy" id="337243"/>
    <lineage>
        <taxon>Archaea</taxon>
        <taxon>Methanobacteriati</taxon>
        <taxon>Methanobacteriota</taxon>
        <taxon>Stenosarchaea group</taxon>
        <taxon>Halobacteria</taxon>
        <taxon>Halobacteriales</taxon>
        <taxon>Haloferacaceae</taxon>
        <taxon>Halorubrum</taxon>
    </lineage>
</organism>
<dbReference type="Proteomes" id="UP000216758">
    <property type="component" value="Unassembled WGS sequence"/>
</dbReference>
<gene>
    <name evidence="1" type="ORF">DJ78_10120</name>
</gene>
<accession>A0A256JM78</accession>
<evidence type="ECO:0000313" key="2">
    <source>
        <dbReference type="Proteomes" id="UP000216758"/>
    </source>
</evidence>
<reference evidence="1 2" key="1">
    <citation type="journal article" date="2014" name="Front. Microbiol.">
        <title>Population and genomic analysis of the genus Halorubrum.</title>
        <authorList>
            <person name="Fullmer M.S."/>
            <person name="Soucy S.M."/>
            <person name="Swithers K.S."/>
            <person name="Makkay A.M."/>
            <person name="Wheeler R."/>
            <person name="Ventosa A."/>
            <person name="Gogarten J.P."/>
            <person name="Papke R.T."/>
        </authorList>
    </citation>
    <scope>NUCLEOTIDE SEQUENCE [LARGE SCALE GENOMIC DNA]</scope>
    <source>
        <strain evidence="1 2">G37</strain>
    </source>
</reference>
<protein>
    <submittedName>
        <fullName evidence="1">Uncharacterized protein</fullName>
    </submittedName>
</protein>
<dbReference type="AlphaFoldDB" id="A0A256JM78"/>
<proteinExistence type="predicted"/>
<dbReference type="EMBL" id="NHPB01000053">
    <property type="protein sequence ID" value="OYR69985.1"/>
    <property type="molecule type" value="Genomic_DNA"/>
</dbReference>
<comment type="caution">
    <text evidence="1">The sequence shown here is derived from an EMBL/GenBank/DDBJ whole genome shotgun (WGS) entry which is preliminary data.</text>
</comment>
<sequence length="59" mass="6485">MEHRGRNVAILDDAMWLVSAMTLSESADEADRQVSSVPTTQESECQTCGLATGLRFKIQ</sequence>
<evidence type="ECO:0000313" key="1">
    <source>
        <dbReference type="EMBL" id="OYR69985.1"/>
    </source>
</evidence>
<name>A0A256JM78_HALEZ</name>